<evidence type="ECO:0000313" key="4">
    <source>
        <dbReference type="Proteomes" id="UP000319865"/>
    </source>
</evidence>
<dbReference type="PANTHER" id="PTHR34136:SF1">
    <property type="entry name" value="UDP-N-ACETYL-D-MANNOSAMINURONIC ACID TRANSFERASE"/>
    <property type="match status" value="1"/>
</dbReference>
<dbReference type="PANTHER" id="PTHR34136">
    <property type="match status" value="1"/>
</dbReference>
<keyword evidence="2 3" id="KW-0808">Transferase</keyword>
<accession>A0A543P0Q8</accession>
<comment type="caution">
    <text evidence="3">The sequence shown here is derived from an EMBL/GenBank/DDBJ whole genome shotgun (WGS) entry which is preliminary data.</text>
</comment>
<organism evidence="3 4">
    <name type="scientific">Blastococcus colisei</name>
    <dbReference type="NCBI Taxonomy" id="1564162"/>
    <lineage>
        <taxon>Bacteria</taxon>
        <taxon>Bacillati</taxon>
        <taxon>Actinomycetota</taxon>
        <taxon>Actinomycetes</taxon>
        <taxon>Geodermatophilales</taxon>
        <taxon>Geodermatophilaceae</taxon>
        <taxon>Blastococcus</taxon>
    </lineage>
</organism>
<evidence type="ECO:0000256" key="2">
    <source>
        <dbReference type="ARBA" id="ARBA00022679"/>
    </source>
</evidence>
<evidence type="ECO:0000256" key="1">
    <source>
        <dbReference type="ARBA" id="ARBA00022676"/>
    </source>
</evidence>
<gene>
    <name evidence="3" type="ORF">FHU33_4215</name>
</gene>
<proteinExistence type="predicted"/>
<reference evidence="3 4" key="1">
    <citation type="submission" date="2019-06" db="EMBL/GenBank/DDBJ databases">
        <title>Sequencing the genomes of 1000 actinobacteria strains.</title>
        <authorList>
            <person name="Klenk H.-P."/>
        </authorList>
    </citation>
    <scope>NUCLEOTIDE SEQUENCE [LARGE SCALE GENOMIC DNA]</scope>
    <source>
        <strain evidence="3 4">DSM 46837</strain>
    </source>
</reference>
<dbReference type="InterPro" id="IPR004629">
    <property type="entry name" value="WecG_TagA_CpsF"/>
</dbReference>
<dbReference type="GO" id="GO:0016758">
    <property type="term" value="F:hexosyltransferase activity"/>
    <property type="evidence" value="ECO:0007669"/>
    <property type="project" value="TreeGrafter"/>
</dbReference>
<dbReference type="Proteomes" id="UP000319865">
    <property type="component" value="Unassembled WGS sequence"/>
</dbReference>
<name>A0A543P0Q8_9ACTN</name>
<dbReference type="AlphaFoldDB" id="A0A543P0Q8"/>
<evidence type="ECO:0000313" key="3">
    <source>
        <dbReference type="EMBL" id="TQN37560.1"/>
    </source>
</evidence>
<dbReference type="Pfam" id="PF03808">
    <property type="entry name" value="Glyco_tran_WecG"/>
    <property type="match status" value="1"/>
</dbReference>
<dbReference type="RefSeq" id="WP_170182622.1">
    <property type="nucleotide sequence ID" value="NZ_VFQE01000002.1"/>
</dbReference>
<keyword evidence="1" id="KW-0328">Glycosyltransferase</keyword>
<keyword evidence="4" id="KW-1185">Reference proteome</keyword>
<dbReference type="EMBL" id="VFQE01000002">
    <property type="protein sequence ID" value="TQN37560.1"/>
    <property type="molecule type" value="Genomic_DNA"/>
</dbReference>
<protein>
    <submittedName>
        <fullName evidence="3">UDP-N-acetyl-D-mannosaminuronic acid transferase (WecB/TagA/CpsF family)</fullName>
    </submittedName>
</protein>
<sequence length="258" mass="28394">MTLVPPATESALGAFVDALVEKRRILSESGLPVRVAWLNHYSIRLAVDDAPEALAEMDVCGVDGQLLKWLLRHPVRTSADLVVPVLLRCDDTIRTVLAIGGPGDRAAALSEAFSGLAERPVAVHCIDGFDGLLRGDALRRAVTEVQPDLLLVGLGAGLQEQVLVEASTAMARGYALTCGGFLDQVLQTGYYPDWAYPLRLNWLVRLVREPRRLWRRYTVQAFSALLRARVWRRFMLGVPGLVMHAQMCLLDGATRDRA</sequence>